<dbReference type="GO" id="GO:0045893">
    <property type="term" value="P:positive regulation of DNA-templated transcription"/>
    <property type="evidence" value="ECO:0007669"/>
    <property type="project" value="UniProtKB-ARBA"/>
</dbReference>
<dbReference type="OrthoDB" id="6247875at2759"/>
<dbReference type="Gene3D" id="1.10.30.10">
    <property type="entry name" value="High mobility group box domain"/>
    <property type="match status" value="1"/>
</dbReference>
<accession>A0A8B7UBF4</accession>
<keyword evidence="5" id="KW-0804">Transcription</keyword>
<dbReference type="Pfam" id="PF00505">
    <property type="entry name" value="HMG_box"/>
    <property type="match status" value="1"/>
</dbReference>
<evidence type="ECO:0000256" key="4">
    <source>
        <dbReference type="ARBA" id="ARBA00023125"/>
    </source>
</evidence>
<comment type="subunit">
    <text evidence="7">Homodimer; homodimerization is required for activity. Interacts (via C-terminus) with ZNF219; forming a complex that binds to the COL2A1 promoter and activates COL2A1 expression. Interacts with DDRGK1. Interacts with EP300/p300. Interacts with beta-catenin (CTNNB1); inhibiting CTNNB1 activity by competing with the binding sites of TCF/LEF within CTNNB1.</text>
</comment>
<evidence type="ECO:0000256" key="6">
    <source>
        <dbReference type="ARBA" id="ARBA00023242"/>
    </source>
</evidence>
<evidence type="ECO:0000256" key="7">
    <source>
        <dbReference type="ARBA" id="ARBA00046554"/>
    </source>
</evidence>
<feature type="region of interest" description="Disordered" evidence="9">
    <location>
        <begin position="350"/>
        <end position="380"/>
    </location>
</feature>
<dbReference type="InterPro" id="IPR009071">
    <property type="entry name" value="HMG_box_dom"/>
</dbReference>
<dbReference type="GO" id="GO:0032332">
    <property type="term" value="P:positive regulation of chondrocyte differentiation"/>
    <property type="evidence" value="ECO:0007669"/>
    <property type="project" value="TreeGrafter"/>
</dbReference>
<dbReference type="GO" id="GO:0000122">
    <property type="term" value="P:negative regulation of transcription by RNA polymerase II"/>
    <property type="evidence" value="ECO:0007669"/>
    <property type="project" value="TreeGrafter"/>
</dbReference>
<feature type="compositionally biased region" description="Polar residues" evidence="9">
    <location>
        <begin position="260"/>
        <end position="286"/>
    </location>
</feature>
<evidence type="ECO:0000256" key="5">
    <source>
        <dbReference type="ARBA" id="ARBA00023163"/>
    </source>
</evidence>
<dbReference type="CTD" id="6662"/>
<keyword evidence="4 8" id="KW-0238">DNA-binding</keyword>
<feature type="region of interest" description="Disordered" evidence="9">
    <location>
        <begin position="237"/>
        <end position="286"/>
    </location>
</feature>
<evidence type="ECO:0000259" key="10">
    <source>
        <dbReference type="PROSITE" id="PS50118"/>
    </source>
</evidence>
<evidence type="ECO:0000256" key="1">
    <source>
        <dbReference type="ARBA" id="ARBA00004123"/>
    </source>
</evidence>
<feature type="region of interest" description="Disordered" evidence="9">
    <location>
        <begin position="70"/>
        <end position="181"/>
    </location>
</feature>
<evidence type="ECO:0000256" key="3">
    <source>
        <dbReference type="ARBA" id="ARBA00023015"/>
    </source>
</evidence>
<protein>
    <recommendedName>
        <fullName evidence="2">Transcription factor SOX-9</fullName>
    </recommendedName>
</protein>
<dbReference type="RefSeq" id="XP_020016574.1">
    <property type="nucleotide sequence ID" value="XM_020160985.1"/>
</dbReference>
<dbReference type="GO" id="GO:0048709">
    <property type="term" value="P:oligodendrocyte differentiation"/>
    <property type="evidence" value="ECO:0007669"/>
    <property type="project" value="TreeGrafter"/>
</dbReference>
<gene>
    <name evidence="11" type="primary">Sox9</name>
</gene>
<feature type="DNA-binding region" description="HMG box" evidence="8">
    <location>
        <begin position="15"/>
        <end position="83"/>
    </location>
</feature>
<sequence length="380" mass="42280">MPVRVNGSSKNKPHVKRPMNAFMVWAQAARRKLADQYPHLHNAELSKTLGKLWRLLNESEKRPFVEEAERLRVQHKKDHPDYKYQPRRRKSVKNGQAEAEEATEQTHISPNAIFKALQADSPHSSSGMSEVHSPGEHSGQSQGPPTPPTTPKTDVQAGKADLKREGRPLPEGGRQPPIDFRDVDIGELSSDVISNIETFDVNEFDQYLPPNGHPGVPATHGQVSYTGSYGISSTAATPGSAGHVWMSKQQAPPPPPHSEPGQSQRTHIKTEQLSPSHYSEQQQHSPQQIAYSPFNLPHYSPSYPPITRSQYDYTDHQNSGSYYSHAAGQGSGLYSTFTYMNPAQRPMYTPIADTSGVPSIPQTHSPQHWEQPVYTQLTRP</sequence>
<evidence type="ECO:0000313" key="11">
    <source>
        <dbReference type="RefSeq" id="XP_020016574.1"/>
    </source>
</evidence>
<dbReference type="GO" id="GO:0002062">
    <property type="term" value="P:chondrocyte differentiation"/>
    <property type="evidence" value="ECO:0007669"/>
    <property type="project" value="TreeGrafter"/>
</dbReference>
<dbReference type="SMART" id="SM00398">
    <property type="entry name" value="HMG"/>
    <property type="match status" value="1"/>
</dbReference>
<evidence type="ECO:0000256" key="8">
    <source>
        <dbReference type="PROSITE-ProRule" id="PRU00267"/>
    </source>
</evidence>
<reference evidence="11" key="1">
    <citation type="submission" date="2025-08" db="UniProtKB">
        <authorList>
            <consortium name="RefSeq"/>
        </authorList>
    </citation>
    <scope>IDENTIFICATION</scope>
    <source>
        <tissue evidence="11">Leukocyte</tissue>
    </source>
</reference>
<keyword evidence="3" id="KW-0805">Transcription regulation</keyword>
<name>A0A8B7UBF4_CASCN</name>
<feature type="compositionally biased region" description="Polar residues" evidence="9">
    <location>
        <begin position="356"/>
        <end position="380"/>
    </location>
</feature>
<dbReference type="GO" id="GO:0007507">
    <property type="term" value="P:heart development"/>
    <property type="evidence" value="ECO:0007669"/>
    <property type="project" value="TreeGrafter"/>
</dbReference>
<dbReference type="InterPro" id="IPR036910">
    <property type="entry name" value="HMG_box_dom_sf"/>
</dbReference>
<dbReference type="FunFam" id="1.10.30.10:FF:000004">
    <property type="entry name" value="Transcription factor SOX-10"/>
    <property type="match status" value="1"/>
</dbReference>
<comment type="subcellular location">
    <subcellularLocation>
        <location evidence="1">Nucleus</location>
    </subcellularLocation>
</comment>
<dbReference type="GO" id="GO:0005634">
    <property type="term" value="C:nucleus"/>
    <property type="evidence" value="ECO:0007669"/>
    <property type="project" value="UniProtKB-SubCell"/>
</dbReference>
<evidence type="ECO:0000256" key="9">
    <source>
        <dbReference type="SAM" id="MobiDB-lite"/>
    </source>
</evidence>
<keyword evidence="6 8" id="KW-0539">Nucleus</keyword>
<dbReference type="PANTHER" id="PTHR45803">
    <property type="entry name" value="SOX100B"/>
    <property type="match status" value="1"/>
</dbReference>
<dbReference type="CDD" id="cd22031">
    <property type="entry name" value="HMG-box_SoxE"/>
    <property type="match status" value="1"/>
</dbReference>
<organism evidence="11">
    <name type="scientific">Castor canadensis</name>
    <name type="common">American beaver</name>
    <dbReference type="NCBI Taxonomy" id="51338"/>
    <lineage>
        <taxon>Eukaryota</taxon>
        <taxon>Metazoa</taxon>
        <taxon>Chordata</taxon>
        <taxon>Craniata</taxon>
        <taxon>Vertebrata</taxon>
        <taxon>Euteleostomi</taxon>
        <taxon>Mammalia</taxon>
        <taxon>Eutheria</taxon>
        <taxon>Euarchontoglires</taxon>
        <taxon>Glires</taxon>
        <taxon>Rodentia</taxon>
        <taxon>Castorimorpha</taxon>
        <taxon>Castoridae</taxon>
        <taxon>Castor</taxon>
    </lineage>
</organism>
<evidence type="ECO:0000256" key="2">
    <source>
        <dbReference type="ARBA" id="ARBA00022377"/>
    </source>
</evidence>
<proteinExistence type="predicted"/>
<dbReference type="GO" id="GO:0002009">
    <property type="term" value="P:morphogenesis of an epithelium"/>
    <property type="evidence" value="ECO:0007669"/>
    <property type="project" value="TreeGrafter"/>
</dbReference>
<dbReference type="GO" id="GO:0000978">
    <property type="term" value="F:RNA polymerase II cis-regulatory region sequence-specific DNA binding"/>
    <property type="evidence" value="ECO:0007669"/>
    <property type="project" value="TreeGrafter"/>
</dbReference>
<feature type="compositionally biased region" description="Basic and acidic residues" evidence="9">
    <location>
        <begin position="70"/>
        <end position="84"/>
    </location>
</feature>
<dbReference type="GO" id="GO:0000981">
    <property type="term" value="F:DNA-binding transcription factor activity, RNA polymerase II-specific"/>
    <property type="evidence" value="ECO:0007669"/>
    <property type="project" value="TreeGrafter"/>
</dbReference>
<dbReference type="PANTHER" id="PTHR45803:SF1">
    <property type="entry name" value="TRANSCRIPTION FACTOR SOX-9"/>
    <property type="match status" value="1"/>
</dbReference>
<dbReference type="SUPFAM" id="SSF47095">
    <property type="entry name" value="HMG-box"/>
    <property type="match status" value="1"/>
</dbReference>
<dbReference type="InterPro" id="IPR050917">
    <property type="entry name" value="SOX_TF"/>
</dbReference>
<dbReference type="PROSITE" id="PS50118">
    <property type="entry name" value="HMG_BOX_2"/>
    <property type="match status" value="1"/>
</dbReference>
<feature type="domain" description="HMG box" evidence="10">
    <location>
        <begin position="15"/>
        <end position="83"/>
    </location>
</feature>
<dbReference type="AlphaFoldDB" id="A0A8B7UBF4"/>